<keyword evidence="3" id="KW-1015">Disulfide bond</keyword>
<dbReference type="PROSITE" id="PS51352">
    <property type="entry name" value="THIOREDOXIN_2"/>
    <property type="match status" value="1"/>
</dbReference>
<dbReference type="CDD" id="cd02966">
    <property type="entry name" value="TlpA_like_family"/>
    <property type="match status" value="1"/>
</dbReference>
<sequence>MKKILLLVAAFAIFSCENEPEVPKDYVTLSGKIENKNSDSLFIHQGRTYSKTIKVNEDGTFKDTLKVNAGVYGFYDGSESSSLYLKNGYDITMSLNTKEFDESISYTGNGSESSNYIAQKALFEENLYPPSLFDMEEEAFKAETAIIHSKLVAFLDKNKNLDSTLLANEQKSLSTFQGAILKSYTSYKKQSKARIAQFAKFTGKPSPKFDFENHKGGNTTLKDLKGKYVYIDVWATWCGPCIREIPSLKKVEKTYHDKNIEFVSISVDDGRGFRGDAAAAKEGWKKMVTEKELGGVQLLSDKGWKSDFVQALEIRGIPRFILIGPDGNIVNADAPRPSSPKLIKLFNELKI</sequence>
<dbReference type="RefSeq" id="WP_187561750.1">
    <property type="nucleotide sequence ID" value="NZ_JACGWS010000004.1"/>
</dbReference>
<organism evidence="6 7">
    <name type="scientific">Kordia aestuariivivens</name>
    <dbReference type="NCBI Taxonomy" id="2759037"/>
    <lineage>
        <taxon>Bacteria</taxon>
        <taxon>Pseudomonadati</taxon>
        <taxon>Bacteroidota</taxon>
        <taxon>Flavobacteriia</taxon>
        <taxon>Flavobacteriales</taxon>
        <taxon>Flavobacteriaceae</taxon>
        <taxon>Kordia</taxon>
    </lineage>
</organism>
<dbReference type="PANTHER" id="PTHR42852">
    <property type="entry name" value="THIOL:DISULFIDE INTERCHANGE PROTEIN DSBE"/>
    <property type="match status" value="1"/>
</dbReference>
<keyword evidence="4" id="KW-0676">Redox-active center</keyword>
<accession>A0ABR7Q821</accession>
<feature type="domain" description="Thioredoxin" evidence="5">
    <location>
        <begin position="200"/>
        <end position="351"/>
    </location>
</feature>
<dbReference type="InterPro" id="IPR036249">
    <property type="entry name" value="Thioredoxin-like_sf"/>
</dbReference>
<name>A0ABR7Q821_9FLAO</name>
<evidence type="ECO:0000259" key="5">
    <source>
        <dbReference type="PROSITE" id="PS51352"/>
    </source>
</evidence>
<dbReference type="SUPFAM" id="SSF52833">
    <property type="entry name" value="Thioredoxin-like"/>
    <property type="match status" value="1"/>
</dbReference>
<evidence type="ECO:0000256" key="4">
    <source>
        <dbReference type="ARBA" id="ARBA00023284"/>
    </source>
</evidence>
<dbReference type="EMBL" id="JACGWS010000004">
    <property type="protein sequence ID" value="MBC8754700.1"/>
    <property type="molecule type" value="Genomic_DNA"/>
</dbReference>
<comment type="subcellular location">
    <subcellularLocation>
        <location evidence="1">Cell envelope</location>
    </subcellularLocation>
</comment>
<dbReference type="Pfam" id="PF08534">
    <property type="entry name" value="Redoxin"/>
    <property type="match status" value="1"/>
</dbReference>
<gene>
    <name evidence="6" type="ORF">H2O64_08460</name>
</gene>
<dbReference type="Gene3D" id="3.40.30.10">
    <property type="entry name" value="Glutaredoxin"/>
    <property type="match status" value="1"/>
</dbReference>
<reference evidence="6 7" key="1">
    <citation type="submission" date="2020-07" db="EMBL/GenBank/DDBJ databases">
        <title>Description of Kordia aestuariivivens sp. nov., isolated from a tidal flat.</title>
        <authorList>
            <person name="Park S."/>
            <person name="Yoon J.-H."/>
        </authorList>
    </citation>
    <scope>NUCLEOTIDE SEQUENCE [LARGE SCALE GENOMIC DNA]</scope>
    <source>
        <strain evidence="6 7">YSTF-M3</strain>
    </source>
</reference>
<evidence type="ECO:0000313" key="6">
    <source>
        <dbReference type="EMBL" id="MBC8754700.1"/>
    </source>
</evidence>
<proteinExistence type="predicted"/>
<evidence type="ECO:0000256" key="1">
    <source>
        <dbReference type="ARBA" id="ARBA00004196"/>
    </source>
</evidence>
<keyword evidence="2" id="KW-0201">Cytochrome c-type biogenesis</keyword>
<comment type="caution">
    <text evidence="6">The sequence shown here is derived from an EMBL/GenBank/DDBJ whole genome shotgun (WGS) entry which is preliminary data.</text>
</comment>
<evidence type="ECO:0000256" key="2">
    <source>
        <dbReference type="ARBA" id="ARBA00022748"/>
    </source>
</evidence>
<dbReference type="Proteomes" id="UP000619238">
    <property type="component" value="Unassembled WGS sequence"/>
</dbReference>
<protein>
    <submittedName>
        <fullName evidence="6">TlpA family protein disulfide reductase</fullName>
    </submittedName>
</protein>
<dbReference type="PANTHER" id="PTHR42852:SF6">
    <property type="entry name" value="THIOL:DISULFIDE INTERCHANGE PROTEIN DSBE"/>
    <property type="match status" value="1"/>
</dbReference>
<evidence type="ECO:0000256" key="3">
    <source>
        <dbReference type="ARBA" id="ARBA00023157"/>
    </source>
</evidence>
<dbReference type="InterPro" id="IPR013766">
    <property type="entry name" value="Thioredoxin_domain"/>
</dbReference>
<dbReference type="PROSITE" id="PS51257">
    <property type="entry name" value="PROKAR_LIPOPROTEIN"/>
    <property type="match status" value="1"/>
</dbReference>
<keyword evidence="7" id="KW-1185">Reference proteome</keyword>
<dbReference type="InterPro" id="IPR050553">
    <property type="entry name" value="Thioredoxin_ResA/DsbE_sf"/>
</dbReference>
<dbReference type="InterPro" id="IPR013740">
    <property type="entry name" value="Redoxin"/>
</dbReference>
<evidence type="ECO:0000313" key="7">
    <source>
        <dbReference type="Proteomes" id="UP000619238"/>
    </source>
</evidence>